<evidence type="ECO:0000313" key="1">
    <source>
        <dbReference type="EMBL" id="KAH9803051.1"/>
    </source>
</evidence>
<dbReference type="EMBL" id="CM039170">
    <property type="protein sequence ID" value="KAH9803051.1"/>
    <property type="molecule type" value="Genomic_DNA"/>
</dbReference>
<accession>A0ACB8NYV6</accession>
<dbReference type="Proteomes" id="UP000829398">
    <property type="component" value="Chromosome 1"/>
</dbReference>
<reference evidence="2" key="1">
    <citation type="journal article" date="2023" name="Hortic. Res.">
        <title>A chromosome-level phased genome enabling allele-level studies in sweet orange: a case study on citrus Huanglongbing tolerance.</title>
        <authorList>
            <person name="Wu B."/>
            <person name="Yu Q."/>
            <person name="Deng Z."/>
            <person name="Duan Y."/>
            <person name="Luo F."/>
            <person name="Gmitter F. Jr."/>
        </authorList>
    </citation>
    <scope>NUCLEOTIDE SEQUENCE [LARGE SCALE GENOMIC DNA]</scope>
    <source>
        <strain evidence="2">cv. Valencia</strain>
    </source>
</reference>
<evidence type="ECO:0000313" key="2">
    <source>
        <dbReference type="Proteomes" id="UP000829398"/>
    </source>
</evidence>
<gene>
    <name evidence="1" type="ORF">KPL71_001630</name>
</gene>
<sequence length="861" mass="96503">MSMIRQMEGLKILIIYSFLFCNIRTASTRDAISLGQSIREGETVVSASESFELGFFSPGKSKSRYLGIWFKKIATGTVTWVANRDAPLSDRSGVLSMSRRGNGTALVLLNSTNDIVWSSNIVSRAAQNPVAVLLESGNLVVKEKDGNDNDDPDHFLWQSFDYPSHTLLAGMKLGVNLVTGLNRLMSSWKSADDPARSEYTYGIDPSGVPQAMLKKGSTIRYRAGSWNGLHWTGMPQLQPNPVYTFEFVSNENEVFYRFKLINSSVPTMMVINTIGDVQRFTWMEHTKKWGLFARFSGTILDQCDNYALCGPYASCNIHSDSPDCECLEGFEPKSPGDWYMLDKSGGCGRKTPLNCKHGDGFLKLKTVKVPDTRYAQVDKNIILLECKELCSRNCSCTAYANSDVRGGGSGCLLWFHDLIDIKVLPEIGQDIYVRMAASELGMLSFLPVPSAPGNSSVCFMSGKIERRKQQRKAKQVTIIITSILLATGVILLGAIVYIWKKKHRNYGKTDDRQELYSNEKGSSKEEMELPIFDWKTIVDATDNFSEENKLGEGGFGPVYKGMLIEGQEIAVKRLSKSSGQGVEEFKNEALLIAKLQHRNLVKLLGCCTQRDERVLVYEYLPNKSLDYFIFDTTRSKVLDWQNRCHIIGGIARGLLYLHHDSRLRIIHRDLKASNVLLDNEMNPKISDFGMARAFGLDQTEANTNRVVGTYGYMSPEYAIDGLFSVKSDVFSFGVLVLEIVSGKRNRGFYHADHRHNLLGHAWQLWIQDRPAELIDKSLYDSCSLSEAIRCIQVGLLCVQQIPEDRPNMLSVVLMLSGERSLPQPKQPGFFTERNLPESESSSSKQNLSSTNEISFSMLEAR</sequence>
<organism evidence="1 2">
    <name type="scientific">Citrus sinensis</name>
    <name type="common">Sweet orange</name>
    <name type="synonym">Citrus aurantium var. sinensis</name>
    <dbReference type="NCBI Taxonomy" id="2711"/>
    <lineage>
        <taxon>Eukaryota</taxon>
        <taxon>Viridiplantae</taxon>
        <taxon>Streptophyta</taxon>
        <taxon>Embryophyta</taxon>
        <taxon>Tracheophyta</taxon>
        <taxon>Spermatophyta</taxon>
        <taxon>Magnoliopsida</taxon>
        <taxon>eudicotyledons</taxon>
        <taxon>Gunneridae</taxon>
        <taxon>Pentapetalae</taxon>
        <taxon>rosids</taxon>
        <taxon>malvids</taxon>
        <taxon>Sapindales</taxon>
        <taxon>Rutaceae</taxon>
        <taxon>Aurantioideae</taxon>
        <taxon>Citrus</taxon>
    </lineage>
</organism>
<name>A0ACB8NYV6_CITSI</name>
<keyword evidence="2" id="KW-1185">Reference proteome</keyword>
<proteinExistence type="predicted"/>
<comment type="caution">
    <text evidence="1">The sequence shown here is derived from an EMBL/GenBank/DDBJ whole genome shotgun (WGS) entry which is preliminary data.</text>
</comment>
<protein>
    <submittedName>
        <fullName evidence="1">G-type lectin S-receptor-like serine/threonine-protein kinase</fullName>
    </submittedName>
</protein>